<comment type="similarity">
    <text evidence="6">Belongs to the inositol monophosphatase superfamily.</text>
</comment>
<comment type="cofactor">
    <cofactor evidence="2 5 6">
        <name>Mg(2+)</name>
        <dbReference type="ChEBI" id="CHEBI:18420"/>
    </cofactor>
</comment>
<dbReference type="PRINTS" id="PR00377">
    <property type="entry name" value="IMPHPHTASES"/>
</dbReference>
<dbReference type="Proteomes" id="UP000235739">
    <property type="component" value="Unassembled WGS sequence"/>
</dbReference>
<dbReference type="GO" id="GO:0046854">
    <property type="term" value="P:phosphatidylinositol phosphate biosynthetic process"/>
    <property type="evidence" value="ECO:0007669"/>
    <property type="project" value="InterPro"/>
</dbReference>
<evidence type="ECO:0000313" key="8">
    <source>
        <dbReference type="Proteomes" id="UP000235739"/>
    </source>
</evidence>
<name>A0A2N7S0S3_9MICC</name>
<dbReference type="Gene3D" id="3.30.540.10">
    <property type="entry name" value="Fructose-1,6-Bisphosphatase, subunit A, domain 1"/>
    <property type="match status" value="1"/>
</dbReference>
<accession>A0A2N7S0S3</accession>
<evidence type="ECO:0000256" key="1">
    <source>
        <dbReference type="ARBA" id="ARBA00001033"/>
    </source>
</evidence>
<evidence type="ECO:0000256" key="6">
    <source>
        <dbReference type="RuleBase" id="RU364068"/>
    </source>
</evidence>
<dbReference type="GO" id="GO:0006020">
    <property type="term" value="P:inositol metabolic process"/>
    <property type="evidence" value="ECO:0007669"/>
    <property type="project" value="TreeGrafter"/>
</dbReference>
<dbReference type="GO" id="GO:0008934">
    <property type="term" value="F:inositol monophosphate 1-phosphatase activity"/>
    <property type="evidence" value="ECO:0007669"/>
    <property type="project" value="InterPro"/>
</dbReference>
<feature type="binding site" evidence="5">
    <location>
        <position position="89"/>
    </location>
    <ligand>
        <name>Mg(2+)</name>
        <dbReference type="ChEBI" id="CHEBI:18420"/>
        <label>1</label>
        <note>catalytic</note>
    </ligand>
</feature>
<dbReference type="GO" id="GO:0046872">
    <property type="term" value="F:metal ion binding"/>
    <property type="evidence" value="ECO:0007669"/>
    <property type="project" value="UniProtKB-KW"/>
</dbReference>
<dbReference type="GO" id="GO:0007165">
    <property type="term" value="P:signal transduction"/>
    <property type="evidence" value="ECO:0007669"/>
    <property type="project" value="TreeGrafter"/>
</dbReference>
<organism evidence="7 8">
    <name type="scientific">Glutamicibacter arilaitensis</name>
    <dbReference type="NCBI Taxonomy" id="256701"/>
    <lineage>
        <taxon>Bacteria</taxon>
        <taxon>Bacillati</taxon>
        <taxon>Actinomycetota</taxon>
        <taxon>Actinomycetes</taxon>
        <taxon>Micrococcales</taxon>
        <taxon>Micrococcaceae</taxon>
        <taxon>Glutamicibacter</taxon>
    </lineage>
</organism>
<comment type="catalytic activity">
    <reaction evidence="1 6">
        <text>a myo-inositol phosphate + H2O = myo-inositol + phosphate</text>
        <dbReference type="Rhea" id="RHEA:24056"/>
        <dbReference type="ChEBI" id="CHEBI:15377"/>
        <dbReference type="ChEBI" id="CHEBI:17268"/>
        <dbReference type="ChEBI" id="CHEBI:43474"/>
        <dbReference type="ChEBI" id="CHEBI:84139"/>
        <dbReference type="EC" id="3.1.3.25"/>
    </reaction>
</comment>
<evidence type="ECO:0000313" key="7">
    <source>
        <dbReference type="EMBL" id="PMQ19739.1"/>
    </source>
</evidence>
<feature type="binding site" evidence="5">
    <location>
        <position position="86"/>
    </location>
    <ligand>
        <name>Mg(2+)</name>
        <dbReference type="ChEBI" id="CHEBI:18420"/>
        <label>1</label>
        <note>catalytic</note>
    </ligand>
</feature>
<dbReference type="EMBL" id="PNQX01000002">
    <property type="protein sequence ID" value="PMQ19739.1"/>
    <property type="molecule type" value="Genomic_DNA"/>
</dbReference>
<dbReference type="RefSeq" id="WP_102598803.1">
    <property type="nucleotide sequence ID" value="NZ_JABUYH010000019.1"/>
</dbReference>
<dbReference type="Pfam" id="PF00459">
    <property type="entry name" value="Inositol_P"/>
    <property type="match status" value="1"/>
</dbReference>
<feature type="binding site" evidence="5">
    <location>
        <position position="215"/>
    </location>
    <ligand>
        <name>Mg(2+)</name>
        <dbReference type="ChEBI" id="CHEBI:18420"/>
        <label>1</label>
        <note>catalytic</note>
    </ligand>
</feature>
<evidence type="ECO:0000256" key="5">
    <source>
        <dbReference type="PIRSR" id="PIRSR600760-2"/>
    </source>
</evidence>
<dbReference type="InterPro" id="IPR000760">
    <property type="entry name" value="Inositol_monophosphatase-like"/>
</dbReference>
<keyword evidence="6" id="KW-0378">Hydrolase</keyword>
<dbReference type="AlphaFoldDB" id="A0A2N7S0S3"/>
<gene>
    <name evidence="7" type="ORF">CIK84_13945</name>
</gene>
<dbReference type="PANTHER" id="PTHR20854:SF4">
    <property type="entry name" value="INOSITOL-1-MONOPHOSPHATASE-RELATED"/>
    <property type="match status" value="1"/>
</dbReference>
<dbReference type="InterPro" id="IPR020550">
    <property type="entry name" value="Inositol_monophosphatase_CS"/>
</dbReference>
<evidence type="ECO:0000256" key="3">
    <source>
        <dbReference type="ARBA" id="ARBA00022723"/>
    </source>
</evidence>
<keyword evidence="3 5" id="KW-0479">Metal-binding</keyword>
<dbReference type="Gene3D" id="3.40.190.80">
    <property type="match status" value="1"/>
</dbReference>
<dbReference type="InterPro" id="IPR033942">
    <property type="entry name" value="IMPase"/>
</dbReference>
<dbReference type="EC" id="3.1.3.25" evidence="6"/>
<dbReference type="CDD" id="cd01639">
    <property type="entry name" value="IMPase"/>
    <property type="match status" value="1"/>
</dbReference>
<proteinExistence type="inferred from homology"/>
<feature type="binding site" evidence="5">
    <location>
        <position position="70"/>
    </location>
    <ligand>
        <name>Mg(2+)</name>
        <dbReference type="ChEBI" id="CHEBI:18420"/>
        <label>1</label>
        <note>catalytic</note>
    </ligand>
</feature>
<dbReference type="PROSITE" id="PS00630">
    <property type="entry name" value="IMP_2"/>
    <property type="match status" value="1"/>
</dbReference>
<reference evidence="7 8" key="1">
    <citation type="journal article" date="2017" name="Elife">
        <title>Extensive horizontal gene transfer in cheese-associated bacteria.</title>
        <authorList>
            <person name="Bonham K.S."/>
            <person name="Wolfe B.E."/>
            <person name="Dutton R.J."/>
        </authorList>
    </citation>
    <scope>NUCLEOTIDE SEQUENCE [LARGE SCALE GENOMIC DNA]</scope>
    <source>
        <strain evidence="7 8">JB182</strain>
    </source>
</reference>
<comment type="caution">
    <text evidence="7">The sequence shown here is derived from an EMBL/GenBank/DDBJ whole genome shotgun (WGS) entry which is preliminary data.</text>
</comment>
<sequence>MSDLPSFLRTTAEEAAVLAGEYLQKVFRSQMDIDYKRDRHDLVTEHDRAAEELIVPFLLKRDPSWRIIGEEGGAQGGDGPVTWYVDPIDGTSNFAQGLAFFCVSIGVAVDGELVAGAIFDPIARRLFSADHEHAYLDGEILRTPQAQPAAAATMITGYPTARDLEADRETALGHFGDLAEAFSSLRRTGSGALTLAHVAAGWVDCAFGGSVNPWDVAAGALIVQRAGGSYEPLLLEAGVVGEHLAPAFVAQGPGAQYPALDHFVEQFTRVRVNS</sequence>
<feature type="binding site" evidence="5">
    <location>
        <position position="88"/>
    </location>
    <ligand>
        <name>Mg(2+)</name>
        <dbReference type="ChEBI" id="CHEBI:18420"/>
        <label>1</label>
        <note>catalytic</note>
    </ligand>
</feature>
<evidence type="ECO:0000256" key="2">
    <source>
        <dbReference type="ARBA" id="ARBA00001946"/>
    </source>
</evidence>
<evidence type="ECO:0000256" key="4">
    <source>
        <dbReference type="ARBA" id="ARBA00022842"/>
    </source>
</evidence>
<protein>
    <recommendedName>
        <fullName evidence="6">Inositol-1-monophosphatase</fullName>
        <ecNumber evidence="6">3.1.3.25</ecNumber>
    </recommendedName>
</protein>
<dbReference type="PANTHER" id="PTHR20854">
    <property type="entry name" value="INOSITOL MONOPHOSPHATASE"/>
    <property type="match status" value="1"/>
</dbReference>
<keyword evidence="4 5" id="KW-0460">Magnesium</keyword>
<dbReference type="SUPFAM" id="SSF56655">
    <property type="entry name" value="Carbohydrate phosphatase"/>
    <property type="match status" value="1"/>
</dbReference>